<evidence type="ECO:0000313" key="1">
    <source>
        <dbReference type="EMBL" id="GAS86378.1"/>
    </source>
</evidence>
<sequence length="209" mass="23102">MIVEPLCGLNTPLQNLSVALRIVESLVIGKLSSYTDQRSGHRRGRPHRCGPLRYLFERQFGLMRRSTWGDDTQRQMVAVLPDDNDRARLVTIETDQLDRAVMVANTDLGRRGDPSVTAIGHQHYRRQALLDGGVQVGEFVFDTTGGGLMMGRSPPSTANRFQQLVTSNSDRKRRPSALATAEDGLRAALVADALIESMNSGGRWVEVTD</sequence>
<reference evidence="2" key="2">
    <citation type="submission" date="2016-02" db="EMBL/GenBank/DDBJ databases">
        <title>Draft genome sequence of five rapidly growing Mycobacterium species.</title>
        <authorList>
            <person name="Katahira K."/>
            <person name="Gotou Y."/>
            <person name="Iida K."/>
            <person name="Ogura Y."/>
            <person name="Hayashi T."/>
        </authorList>
    </citation>
    <scope>NUCLEOTIDE SEQUENCE [LARGE SCALE GENOMIC DNA]</scope>
    <source>
        <strain evidence="2">JCM15654</strain>
    </source>
</reference>
<dbReference type="Proteomes" id="UP000069620">
    <property type="component" value="Unassembled WGS sequence"/>
</dbReference>
<dbReference type="AlphaFoldDB" id="A0A100VUN7"/>
<gene>
    <name evidence="1" type="ORF">RMCB_0474</name>
</gene>
<comment type="caution">
    <text evidence="1">The sequence shown here is derived from an EMBL/GenBank/DDBJ whole genome shotgun (WGS) entry which is preliminary data.</text>
</comment>
<evidence type="ECO:0000313" key="2">
    <source>
        <dbReference type="Proteomes" id="UP000069620"/>
    </source>
</evidence>
<keyword evidence="2" id="KW-1185">Reference proteome</keyword>
<proteinExistence type="predicted"/>
<dbReference type="EMBL" id="BCSX01000006">
    <property type="protein sequence ID" value="GAS86378.1"/>
    <property type="molecule type" value="Genomic_DNA"/>
</dbReference>
<reference evidence="2" key="1">
    <citation type="journal article" date="2016" name="Genome Announc.">
        <title>Draft Genome Sequences of Five Rapidly Growing Mycobacterium Species, M. thermoresistibile, M. fortuitum subsp. acetamidolyticum, M. canariasense, M. brisbanense, and M. novocastrense.</title>
        <authorList>
            <person name="Katahira K."/>
            <person name="Ogura Y."/>
            <person name="Gotoh Y."/>
            <person name="Hayashi T."/>
        </authorList>
    </citation>
    <scope>NUCLEOTIDE SEQUENCE [LARGE SCALE GENOMIC DNA]</scope>
    <source>
        <strain evidence="2">JCM15654</strain>
    </source>
</reference>
<accession>A0A100VUN7</accession>
<organism evidence="1 2">
    <name type="scientific">Mycolicibacterium brisbanense</name>
    <dbReference type="NCBI Taxonomy" id="146020"/>
    <lineage>
        <taxon>Bacteria</taxon>
        <taxon>Bacillati</taxon>
        <taxon>Actinomycetota</taxon>
        <taxon>Actinomycetes</taxon>
        <taxon>Mycobacteriales</taxon>
        <taxon>Mycobacteriaceae</taxon>
        <taxon>Mycolicibacterium</taxon>
    </lineage>
</organism>
<dbReference type="STRING" id="146020.RMCB_0474"/>
<protein>
    <submittedName>
        <fullName evidence="1">Uncharacterized protein</fullName>
    </submittedName>
</protein>
<name>A0A100VUN7_9MYCO</name>